<sequence>MMASVTDNGMRSEAFKVTNGVKQGCVMTIALLSAMLMDGYHDEHPRIHIAYGTDEHPRNRWRMQAPMRVSATTVHVLLFANDCTLNTVTEKDTKRSIDFFSNYRSITWHVYRLVNIFMSRCFLSRIPRLYGSFRFLRHYIRSVACVPVLTALRRPPLVLFSATAVSSIAKDVVDRFNTPSPVPPTFSIIQLQVDASVAVVSQLLLDYEFQLASLTKLNETHCNLLKNMERRPDLDKYQDELVSIRSSWKDGLARCADIAYCIELALSTLQKSTEVAILCAPLLQYPVCRDSSGLSEMLAIDPCAHLRQLVQELYVFRDTYLSTSLDGNLFSGKESDVIKLLKPQNVDLQKHLTELIRNVAEAFNSKPDLIQDRLDKVLRAADQCESSLTATSFSDMAQLYYLRGRAFNVLSAEETQPGQSQAKSCLLKALKLDPNLSDAWCELAEVSWMEGDPESAIAPLRSALKHDPKHSESLWRLSMLLRQLHGEDNKKAKEALLAPSPDAADVLNLLPPLDATSFPSCLTENTSKDPSKASTTSLLLSVRLAHAAVKAAPTNGRAWECLGNALLTTFLTGSPSSDALVNRCLAAFAQAARDPCVAMAPHFHYNRGVACHYQVVCLCDKFSEAIVSWFRASLLDPAWPAPRTYVLRLTSTLRRIADEMAGVGATAKARRRLQELIQPLAACLKVCRNQAVPSSGNSGEADETPRRKVQKSTCAALTRLLGPFFNEDQLADSSAAVSRQGRPKTLSASTELLKCQLRLFNDLQTGSNVGSVCCGRVVTSLPSDSDLVLNLLCVDAEGSLMVLRIYHIGKGVGPVVKDVLAIPDPYVEECNVSADLLRLVLTFDACTVAEGAGGNSESDDADDDGVVNSPALSSALQHLPDIHLRLIRVPTPSVLCVNGRRIGRSWTAPVVLKNVFFTCV</sequence>
<dbReference type="PROSITE" id="PS50005">
    <property type="entry name" value="TPR"/>
    <property type="match status" value="1"/>
</dbReference>
<dbReference type="OrthoDB" id="423589at2759"/>
<dbReference type="STRING" id="70667.A0A183SRE1"/>
<dbReference type="Gene3D" id="1.25.40.10">
    <property type="entry name" value="Tetratricopeptide repeat domain"/>
    <property type="match status" value="1"/>
</dbReference>
<proteinExistence type="predicted"/>
<keyword evidence="4" id="KW-1185">Reference proteome</keyword>
<dbReference type="SUPFAM" id="SSF48452">
    <property type="entry name" value="TPR-like"/>
    <property type="match status" value="1"/>
</dbReference>
<evidence type="ECO:0000259" key="2">
    <source>
        <dbReference type="Pfam" id="PF16669"/>
    </source>
</evidence>
<dbReference type="SMART" id="SM00028">
    <property type="entry name" value="TPR"/>
    <property type="match status" value="2"/>
</dbReference>
<dbReference type="InterPro" id="IPR032076">
    <property type="entry name" value="TTC5_OB"/>
</dbReference>
<dbReference type="Gene3D" id="2.40.50.550">
    <property type="match status" value="1"/>
</dbReference>
<dbReference type="EMBL" id="UYSU01033850">
    <property type="protein sequence ID" value="VDL93174.1"/>
    <property type="molecule type" value="Genomic_DNA"/>
</dbReference>
<reference evidence="3 4" key="2">
    <citation type="submission" date="2018-11" db="EMBL/GenBank/DDBJ databases">
        <authorList>
            <consortium name="Pathogen Informatics"/>
        </authorList>
    </citation>
    <scope>NUCLEOTIDE SEQUENCE [LARGE SCALE GENOMIC DNA]</scope>
    <source>
        <strain evidence="3 4">NST_G2</strain>
    </source>
</reference>
<evidence type="ECO:0000313" key="4">
    <source>
        <dbReference type="Proteomes" id="UP000275846"/>
    </source>
</evidence>
<dbReference type="Pfam" id="PF16669">
    <property type="entry name" value="TTC5_OB"/>
    <property type="match status" value="1"/>
</dbReference>
<organism evidence="5">
    <name type="scientific">Schistocephalus solidus</name>
    <name type="common">Tapeworm</name>
    <dbReference type="NCBI Taxonomy" id="70667"/>
    <lineage>
        <taxon>Eukaryota</taxon>
        <taxon>Metazoa</taxon>
        <taxon>Spiralia</taxon>
        <taxon>Lophotrochozoa</taxon>
        <taxon>Platyhelminthes</taxon>
        <taxon>Cestoda</taxon>
        <taxon>Eucestoda</taxon>
        <taxon>Diphyllobothriidea</taxon>
        <taxon>Diphyllobothriidae</taxon>
        <taxon>Schistocephalus</taxon>
    </lineage>
</organism>
<dbReference type="InterPro" id="IPR011990">
    <property type="entry name" value="TPR-like_helical_dom_sf"/>
</dbReference>
<dbReference type="InterPro" id="IPR019734">
    <property type="entry name" value="TPR_rpt"/>
</dbReference>
<dbReference type="Proteomes" id="UP000275846">
    <property type="component" value="Unassembled WGS sequence"/>
</dbReference>
<feature type="repeat" description="TPR" evidence="1">
    <location>
        <begin position="437"/>
        <end position="470"/>
    </location>
</feature>
<accession>A0A183SRE1</accession>
<reference evidence="5" key="1">
    <citation type="submission" date="2016-06" db="UniProtKB">
        <authorList>
            <consortium name="WormBaseParasite"/>
        </authorList>
    </citation>
    <scope>IDENTIFICATION</scope>
</reference>
<name>A0A183SRE1_SCHSO</name>
<gene>
    <name evidence="3" type="ORF">SSLN_LOCUS6789</name>
</gene>
<feature type="domain" description="Tetratricopeptide repeat protein 5 OB fold" evidence="2">
    <location>
        <begin position="757"/>
        <end position="908"/>
    </location>
</feature>
<dbReference type="AlphaFoldDB" id="A0A183SRE1"/>
<evidence type="ECO:0000313" key="3">
    <source>
        <dbReference type="EMBL" id="VDL93174.1"/>
    </source>
</evidence>
<protein>
    <submittedName>
        <fullName evidence="5">TPR_REGION domain-containing protein</fullName>
    </submittedName>
</protein>
<evidence type="ECO:0000256" key="1">
    <source>
        <dbReference type="PROSITE-ProRule" id="PRU00339"/>
    </source>
</evidence>
<dbReference type="InterPro" id="IPR038645">
    <property type="entry name" value="TTC5_OB_sf"/>
</dbReference>
<keyword evidence="1" id="KW-0802">TPR repeat</keyword>
<evidence type="ECO:0000313" key="5">
    <source>
        <dbReference type="WBParaSite" id="SSLN_0000700201-mRNA-1"/>
    </source>
</evidence>
<dbReference type="WBParaSite" id="SSLN_0000700201-mRNA-1">
    <property type="protein sequence ID" value="SSLN_0000700201-mRNA-1"/>
    <property type="gene ID" value="SSLN_0000700201"/>
</dbReference>